<evidence type="ECO:0000313" key="6">
    <source>
        <dbReference type="EMBL" id="PPE73466.1"/>
    </source>
</evidence>
<accession>A0A2S5TEQ5</accession>
<dbReference type="Gene3D" id="1.10.405.10">
    <property type="entry name" value="Guanine Nucleotide Dissociation Inhibitor, domain 1"/>
    <property type="match status" value="1"/>
</dbReference>
<dbReference type="RefSeq" id="WP_104230528.1">
    <property type="nucleotide sequence ID" value="NZ_PSNW01000006.1"/>
</dbReference>
<comment type="caution">
    <text evidence="6">The sequence shown here is derived from an EMBL/GenBank/DDBJ whole genome shotgun (WGS) entry which is preliminary data.</text>
</comment>
<comment type="cofactor">
    <cofactor evidence="1">
        <name>FAD</name>
        <dbReference type="ChEBI" id="CHEBI:57692"/>
    </cofactor>
</comment>
<dbReference type="Gene3D" id="3.50.50.60">
    <property type="entry name" value="FAD/NAD(P)-binding domain"/>
    <property type="match status" value="1"/>
</dbReference>
<protein>
    <recommendedName>
        <fullName evidence="5">Amine oxidase domain-containing protein</fullName>
    </recommendedName>
</protein>
<dbReference type="OrthoDB" id="337830at2"/>
<sequence>MDHLNSTWDVIVVGAGLAGLKTAIELSAAGRKVLVLEARDRVGGRSKPGEICGQVIDLGGQWVGPGQKSLLKQAEELGVKTYSQYIRGKALMRLDGKLTESRTTIPKLPLFSLLEVGLLEQRWKRESRTLPTDAPWSAPRAREWDAQSVESWILKNVRTHAARELLRAITRTLFCAEASQVSYLCLLEFMRQAHGLEVATGVEGGAQQDKFVGGAWQIPRRMAERLCGSIIFDSPVQEIEQHEDHVRVTTPEARYTARRLVMTVPPALAAQVHYARPLSTRRLGLLQRMPMGSVIKIHVAYESPFWRRRGLSGMAFSNDLHFSAVFDQSPPDESLGILVGFMDAAHAVEMSAHGEEARRTQAVSDLVKYFGAEAAQPLAYVDQDWTQDRWSLGGYVAHMPPGVMTTYGSALREPCGRIHWAGSETANEWAGYLDGALQSGIRASGEVLLAQG</sequence>
<dbReference type="InterPro" id="IPR036188">
    <property type="entry name" value="FAD/NAD-bd_sf"/>
</dbReference>
<feature type="binding site" evidence="4">
    <location>
        <begin position="37"/>
        <end position="38"/>
    </location>
    <ligand>
        <name>FAD</name>
        <dbReference type="ChEBI" id="CHEBI:57692"/>
    </ligand>
</feature>
<evidence type="ECO:0000256" key="3">
    <source>
        <dbReference type="ARBA" id="ARBA00023002"/>
    </source>
</evidence>
<feature type="domain" description="Amine oxidase" evidence="5">
    <location>
        <begin position="17"/>
        <end position="448"/>
    </location>
</feature>
<dbReference type="InterPro" id="IPR002937">
    <property type="entry name" value="Amino_oxidase"/>
</dbReference>
<dbReference type="EMBL" id="PSNW01000006">
    <property type="protein sequence ID" value="PPE73466.1"/>
    <property type="molecule type" value="Genomic_DNA"/>
</dbReference>
<evidence type="ECO:0000256" key="1">
    <source>
        <dbReference type="ARBA" id="ARBA00001974"/>
    </source>
</evidence>
<gene>
    <name evidence="6" type="ORF">C3942_11680</name>
</gene>
<evidence type="ECO:0000256" key="2">
    <source>
        <dbReference type="ARBA" id="ARBA00005995"/>
    </source>
</evidence>
<evidence type="ECO:0000313" key="7">
    <source>
        <dbReference type="Proteomes" id="UP000238220"/>
    </source>
</evidence>
<dbReference type="Proteomes" id="UP000238220">
    <property type="component" value="Unassembled WGS sequence"/>
</dbReference>
<evidence type="ECO:0000256" key="4">
    <source>
        <dbReference type="PIRSR" id="PIRSR601613-1"/>
    </source>
</evidence>
<dbReference type="SUPFAM" id="SSF54373">
    <property type="entry name" value="FAD-linked reductases, C-terminal domain"/>
    <property type="match status" value="1"/>
</dbReference>
<dbReference type="Pfam" id="PF01593">
    <property type="entry name" value="Amino_oxidase"/>
    <property type="match status" value="1"/>
</dbReference>
<feature type="binding site" evidence="4">
    <location>
        <position position="424"/>
    </location>
    <ligand>
        <name>FAD</name>
        <dbReference type="ChEBI" id="CHEBI:57692"/>
    </ligand>
</feature>
<feature type="binding site" evidence="4">
    <location>
        <position position="341"/>
    </location>
    <ligand>
        <name>substrate</name>
    </ligand>
</feature>
<dbReference type="GO" id="GO:0016491">
    <property type="term" value="F:oxidoreductase activity"/>
    <property type="evidence" value="ECO:0007669"/>
    <property type="project" value="UniProtKB-KW"/>
</dbReference>
<organism evidence="6 7">
    <name type="scientific">Solimonas fluminis</name>
    <dbReference type="NCBI Taxonomy" id="2086571"/>
    <lineage>
        <taxon>Bacteria</taxon>
        <taxon>Pseudomonadati</taxon>
        <taxon>Pseudomonadota</taxon>
        <taxon>Gammaproteobacteria</taxon>
        <taxon>Nevskiales</taxon>
        <taxon>Nevskiaceae</taxon>
        <taxon>Solimonas</taxon>
    </lineage>
</organism>
<dbReference type="PANTHER" id="PTHR43563">
    <property type="entry name" value="AMINE OXIDASE"/>
    <property type="match status" value="1"/>
</dbReference>
<feature type="binding site" evidence="4">
    <location>
        <position position="236"/>
    </location>
    <ligand>
        <name>FAD</name>
        <dbReference type="ChEBI" id="CHEBI:57692"/>
    </ligand>
</feature>
<name>A0A2S5TEQ5_9GAMM</name>
<dbReference type="SUPFAM" id="SSF51905">
    <property type="entry name" value="FAD/NAD(P)-binding domain"/>
    <property type="match status" value="1"/>
</dbReference>
<comment type="similarity">
    <text evidence="2">Belongs to the flavin monoamine oxidase family.</text>
</comment>
<dbReference type="InterPro" id="IPR050703">
    <property type="entry name" value="Flavin_MAO"/>
</dbReference>
<keyword evidence="3" id="KW-0560">Oxidoreductase</keyword>
<dbReference type="InterPro" id="IPR001613">
    <property type="entry name" value="Flavin_amine_oxidase"/>
</dbReference>
<dbReference type="Gene3D" id="3.90.660.10">
    <property type="match status" value="1"/>
</dbReference>
<dbReference type="PANTHER" id="PTHR43563:SF1">
    <property type="entry name" value="AMINE OXIDASE [FLAVIN-CONTAINING] B"/>
    <property type="match status" value="1"/>
</dbReference>
<dbReference type="AlphaFoldDB" id="A0A2S5TEQ5"/>
<reference evidence="6 7" key="1">
    <citation type="submission" date="2018-02" db="EMBL/GenBank/DDBJ databases">
        <title>Genome sequencing of Solimonas sp. HR-BB.</title>
        <authorList>
            <person name="Lee Y."/>
            <person name="Jeon C.O."/>
        </authorList>
    </citation>
    <scope>NUCLEOTIDE SEQUENCE [LARGE SCALE GENOMIC DNA]</scope>
    <source>
        <strain evidence="6 7">HR-BB</strain>
    </source>
</reference>
<keyword evidence="7" id="KW-1185">Reference proteome</keyword>
<dbReference type="PRINTS" id="PR00757">
    <property type="entry name" value="AMINEOXDASEF"/>
</dbReference>
<evidence type="ECO:0000259" key="5">
    <source>
        <dbReference type="Pfam" id="PF01593"/>
    </source>
</evidence>
<proteinExistence type="inferred from homology"/>